<dbReference type="PROSITE" id="PS50837">
    <property type="entry name" value="NACHT"/>
    <property type="match status" value="1"/>
</dbReference>
<keyword evidence="3" id="KW-1185">Reference proteome</keyword>
<feature type="domain" description="NACHT" evidence="1">
    <location>
        <begin position="181"/>
        <end position="313"/>
    </location>
</feature>
<dbReference type="Gene3D" id="1.25.40.620">
    <property type="match status" value="1"/>
</dbReference>
<organism evidence="2 3">
    <name type="scientific">Leptolyngbya boryana NIES-2135</name>
    <dbReference type="NCBI Taxonomy" id="1973484"/>
    <lineage>
        <taxon>Bacteria</taxon>
        <taxon>Bacillati</taxon>
        <taxon>Cyanobacteriota</taxon>
        <taxon>Cyanophyceae</taxon>
        <taxon>Leptolyngbyales</taxon>
        <taxon>Leptolyngbyaceae</taxon>
        <taxon>Leptolyngbya group</taxon>
        <taxon>Leptolyngbya</taxon>
    </lineage>
</organism>
<dbReference type="SUPFAM" id="SSF140869">
    <property type="entry name" value="GUN4-like"/>
    <property type="match status" value="1"/>
</dbReference>
<dbReference type="PANTHER" id="PTHR34800">
    <property type="entry name" value="TETRAPYRROLE-BINDING PROTEIN, CHLOROPLASTIC"/>
    <property type="match status" value="1"/>
</dbReference>
<protein>
    <recommendedName>
        <fullName evidence="1">NACHT domain-containing protein</fullName>
    </recommendedName>
</protein>
<evidence type="ECO:0000313" key="3">
    <source>
        <dbReference type="Proteomes" id="UP000217895"/>
    </source>
</evidence>
<accession>A0A1Z4J9P8</accession>
<dbReference type="InterPro" id="IPR008629">
    <property type="entry name" value="GUN4-like"/>
</dbReference>
<proteinExistence type="predicted"/>
<dbReference type="InterPro" id="IPR027417">
    <property type="entry name" value="P-loop_NTPase"/>
</dbReference>
<dbReference type="InterPro" id="IPR037215">
    <property type="entry name" value="GUN4-like_sf"/>
</dbReference>
<dbReference type="Proteomes" id="UP000217895">
    <property type="component" value="Chromosome"/>
</dbReference>
<dbReference type="Gene3D" id="1.10.10.1770">
    <property type="entry name" value="Gun4-like"/>
    <property type="match status" value="1"/>
</dbReference>
<dbReference type="GO" id="GO:0046906">
    <property type="term" value="F:tetrapyrrole binding"/>
    <property type="evidence" value="ECO:0007669"/>
    <property type="project" value="TreeGrafter"/>
</dbReference>
<name>A0A1Z4J9P8_LEPBY</name>
<dbReference type="PANTHER" id="PTHR34800:SF1">
    <property type="entry name" value="TETRAPYRROLE-BINDING PROTEIN, CHLOROPLASTIC"/>
    <property type="match status" value="1"/>
</dbReference>
<dbReference type="Gene3D" id="3.40.50.300">
    <property type="entry name" value="P-loop containing nucleotide triphosphate hydrolases"/>
    <property type="match status" value="1"/>
</dbReference>
<sequence>MPEEPSKQASIPEQLAEILVKVLKPGGIGLGGGYGLWLLLIEHKVSEAIASTLIGFCFSYAGKLLEPIHKGNQQRLEKAGEVVNKKLDQFGEQAIAKLTSAEDRYFEAQAAECETCSTEGMAKISGIFTPMLEQVFVPLEFDGRMASPGFSRSLEDLERLQASGVSIWDLLARAKRDAIYSEIAILAWGGYGKTTLLRHIAYSLGRNKQPKEVTRYIPVLLLLRKYREILSQETPPSLPELIMQHHIPSLPIADLKMPTDWAKAMLEQGKMLVMLDGFDEVPKAKRPLVARWLNAQRKKYRKSLFILTARPKAYNEQTSSDRIDFNSLLYVRNFNEPQRKAFVEKWYWCQEYYHHGKEDIPAVRKAAQDAADDLLKQINQRQELADLSQNPLLLNMIAMFHRRYPSSKLPKRRVELYQEICVLQLRDRPGARDLETWLTGDNDEYATAQVILQMLALEMMQQKEERVEQAVLLKRLEGYLKAQEESIAPADFLRQIEQISELLVQRESEEFEFSHLSFQEFLAAKEVVRRGEESLLYERFGEDWWKPVILLYAAQVKKPSTLIRTALSQGFKDLADACCQETSKRIDADLQQDLAELNALREAEAEVKTLRYQMLEELLSTQQWKAADKETYRLMITTVGKEEGQWFNREDLENFPCEDLRILDQLWVKYSNGKWGFSVQKRIWQECGSPMEYNDDWEKFGDRVSWLKDGSWIDDLTYDLDKSLSGKFPFGWRFVDAFGGLEWHLFSRAATCEL</sequence>
<dbReference type="SUPFAM" id="SSF52540">
    <property type="entry name" value="P-loop containing nucleoside triphosphate hydrolases"/>
    <property type="match status" value="1"/>
</dbReference>
<dbReference type="EMBL" id="AP018203">
    <property type="protein sequence ID" value="BAY53423.1"/>
    <property type="molecule type" value="Genomic_DNA"/>
</dbReference>
<dbReference type="Pfam" id="PF05419">
    <property type="entry name" value="GUN4"/>
    <property type="match status" value="1"/>
</dbReference>
<reference evidence="2 3" key="1">
    <citation type="submission" date="2017-06" db="EMBL/GenBank/DDBJ databases">
        <title>Genome sequencing of cyanobaciteial culture collection at National Institute for Environmental Studies (NIES).</title>
        <authorList>
            <person name="Hirose Y."/>
            <person name="Shimura Y."/>
            <person name="Fujisawa T."/>
            <person name="Nakamura Y."/>
            <person name="Kawachi M."/>
        </authorList>
    </citation>
    <scope>NUCLEOTIDE SEQUENCE [LARGE SCALE GENOMIC DNA]</scope>
    <source>
        <strain evidence="2 3">NIES-2135</strain>
    </source>
</reference>
<dbReference type="CDD" id="cd16383">
    <property type="entry name" value="GUN4"/>
    <property type="match status" value="1"/>
</dbReference>
<evidence type="ECO:0000313" key="2">
    <source>
        <dbReference type="EMBL" id="BAY53423.1"/>
    </source>
</evidence>
<gene>
    <name evidence="2" type="ORF">NIES2135_02280</name>
</gene>
<dbReference type="AlphaFoldDB" id="A0A1Z4J9P8"/>
<dbReference type="Pfam" id="PF05729">
    <property type="entry name" value="NACHT"/>
    <property type="match status" value="1"/>
</dbReference>
<evidence type="ECO:0000259" key="1">
    <source>
        <dbReference type="PROSITE" id="PS50837"/>
    </source>
</evidence>
<dbReference type="InterPro" id="IPR007111">
    <property type="entry name" value="NACHT_NTPase"/>
</dbReference>